<protein>
    <recommendedName>
        <fullName evidence="1">Diguanylate cyclase DosC</fullName>
    </recommendedName>
    <alternativeName>
        <fullName evidence="2">Direct oxygen-sensing cyclase</fullName>
    </alternativeName>
</protein>
<dbReference type="PROSITE" id="PS50887">
    <property type="entry name" value="GGDEF"/>
    <property type="match status" value="1"/>
</dbReference>
<dbReference type="SMART" id="SM00267">
    <property type="entry name" value="GGDEF"/>
    <property type="match status" value="1"/>
</dbReference>
<gene>
    <name evidence="4" type="ORF">AACH11_06430</name>
</gene>
<organism evidence="4 5">
    <name type="scientific">Pseudaquabacterium rugosum</name>
    <dbReference type="NCBI Taxonomy" id="2984194"/>
    <lineage>
        <taxon>Bacteria</taxon>
        <taxon>Pseudomonadati</taxon>
        <taxon>Pseudomonadota</taxon>
        <taxon>Betaproteobacteria</taxon>
        <taxon>Burkholderiales</taxon>
        <taxon>Sphaerotilaceae</taxon>
        <taxon>Pseudaquabacterium</taxon>
    </lineage>
</organism>
<evidence type="ECO:0000256" key="1">
    <source>
        <dbReference type="ARBA" id="ARBA00015125"/>
    </source>
</evidence>
<name>A0ABU9B7N6_9BURK</name>
<dbReference type="EMBL" id="JBBUTF010000005">
    <property type="protein sequence ID" value="MEK8025593.1"/>
    <property type="molecule type" value="Genomic_DNA"/>
</dbReference>
<dbReference type="Pfam" id="PF11563">
    <property type="entry name" value="Protoglobin"/>
    <property type="match status" value="1"/>
</dbReference>
<dbReference type="Pfam" id="PF00990">
    <property type="entry name" value="GGDEF"/>
    <property type="match status" value="1"/>
</dbReference>
<evidence type="ECO:0000313" key="4">
    <source>
        <dbReference type="EMBL" id="MEK8025593.1"/>
    </source>
</evidence>
<dbReference type="InterPro" id="IPR029787">
    <property type="entry name" value="Nucleotide_cyclase"/>
</dbReference>
<reference evidence="4 5" key="1">
    <citation type="submission" date="2024-04" db="EMBL/GenBank/DDBJ databases">
        <title>Novel species of the genus Ideonella isolated from streams.</title>
        <authorList>
            <person name="Lu H."/>
        </authorList>
    </citation>
    <scope>NUCLEOTIDE SEQUENCE [LARGE SCALE GENOMIC DNA]</scope>
    <source>
        <strain evidence="4 5">BYS139W</strain>
    </source>
</reference>
<evidence type="ECO:0000313" key="5">
    <source>
        <dbReference type="Proteomes" id="UP001368500"/>
    </source>
</evidence>
<comment type="caution">
    <text evidence="4">The sequence shown here is derived from an EMBL/GenBank/DDBJ whole genome shotgun (WGS) entry which is preliminary data.</text>
</comment>
<feature type="domain" description="GGDEF" evidence="3">
    <location>
        <begin position="333"/>
        <end position="467"/>
    </location>
</feature>
<dbReference type="Gene3D" id="1.10.490.10">
    <property type="entry name" value="Globins"/>
    <property type="match status" value="1"/>
</dbReference>
<dbReference type="Gene3D" id="3.30.70.270">
    <property type="match status" value="1"/>
</dbReference>
<dbReference type="NCBIfam" id="TIGR00254">
    <property type="entry name" value="GGDEF"/>
    <property type="match status" value="1"/>
</dbReference>
<evidence type="ECO:0000256" key="2">
    <source>
        <dbReference type="ARBA" id="ARBA00029839"/>
    </source>
</evidence>
<dbReference type="InterPro" id="IPR012292">
    <property type="entry name" value="Globin/Proto"/>
</dbReference>
<dbReference type="PANTHER" id="PTHR44757:SF2">
    <property type="entry name" value="BIOFILM ARCHITECTURE MAINTENANCE PROTEIN MBAA"/>
    <property type="match status" value="1"/>
</dbReference>
<dbReference type="Proteomes" id="UP001368500">
    <property type="component" value="Unassembled WGS sequence"/>
</dbReference>
<dbReference type="InterPro" id="IPR009050">
    <property type="entry name" value="Globin-like_sf"/>
</dbReference>
<dbReference type="InterPro" id="IPR052155">
    <property type="entry name" value="Biofilm_reg_signaling"/>
</dbReference>
<dbReference type="SUPFAM" id="SSF46458">
    <property type="entry name" value="Globin-like"/>
    <property type="match status" value="1"/>
</dbReference>
<accession>A0ABU9B7N6</accession>
<dbReference type="RefSeq" id="WP_341373377.1">
    <property type="nucleotide sequence ID" value="NZ_JBBUTF010000005.1"/>
</dbReference>
<sequence>MKDTYLQFQDSLEDAIQHARNRVTEPIRDALHDLVTHQADAIAESFYAAANRHPEAHVLLGRGEVPERLRRAMSHWLSTLFDPAQPARSLLDLQERTGAAHARMGVSNRLVSAGARHIKSALTQVAHQHLDRGDLASAIQHVYEMVDLARDAMVGIAESNGKRLQRAEESLRLFQLSHNLRTERERQQRQLLQWGQQLQMHHYWLLEPSSTALPAADEGIPEHGDPFTLWVRHKAPMLFGSSVELSDIQQAIAAIELSTVPRLRAARLAGAEAGALMFNLQQQLDGIGRLLTHLFDRAGEVEDGLDQVTRLLNRRFFPTVAKREIGLAHQAAQGLALLAIEIQRFDMVRTTLGDAMADLVLAQLAQQISDLVRAGDYVFRYGDAQFLLLLTEVGEAHAQDISSALLRRLTQAPLRLGNQIVPVLQIVAGLAIHDGHPDYQRLLDRAHDALAEARTQYEREPAHMGSPVLGDPLYLVRSH</sequence>
<dbReference type="InterPro" id="IPR000160">
    <property type="entry name" value="GGDEF_dom"/>
</dbReference>
<dbReference type="InterPro" id="IPR044398">
    <property type="entry name" value="Globin-sensor_dom"/>
</dbReference>
<dbReference type="SUPFAM" id="SSF55073">
    <property type="entry name" value="Nucleotide cyclase"/>
    <property type="match status" value="1"/>
</dbReference>
<evidence type="ECO:0000259" key="3">
    <source>
        <dbReference type="PROSITE" id="PS50887"/>
    </source>
</evidence>
<keyword evidence="5" id="KW-1185">Reference proteome</keyword>
<dbReference type="InterPro" id="IPR043128">
    <property type="entry name" value="Rev_trsase/Diguanyl_cyclase"/>
</dbReference>
<dbReference type="CDD" id="cd01949">
    <property type="entry name" value="GGDEF"/>
    <property type="match status" value="1"/>
</dbReference>
<dbReference type="PANTHER" id="PTHR44757">
    <property type="entry name" value="DIGUANYLATE CYCLASE DGCP"/>
    <property type="match status" value="1"/>
</dbReference>
<proteinExistence type="predicted"/>